<dbReference type="InterPro" id="IPR025197">
    <property type="entry name" value="DUF4116"/>
</dbReference>
<dbReference type="EMBL" id="GG738936">
    <property type="protein sequence ID" value="EFC36164.1"/>
    <property type="molecule type" value="Genomic_DNA"/>
</dbReference>
<evidence type="ECO:0000313" key="3">
    <source>
        <dbReference type="Proteomes" id="UP000006671"/>
    </source>
</evidence>
<reference evidence="2 3" key="1">
    <citation type="journal article" date="2010" name="Cell">
        <title>The genome of Naegleria gruberi illuminates early eukaryotic versatility.</title>
        <authorList>
            <person name="Fritz-Laylin L.K."/>
            <person name="Prochnik S.E."/>
            <person name="Ginger M.L."/>
            <person name="Dacks J.B."/>
            <person name="Carpenter M.L."/>
            <person name="Field M.C."/>
            <person name="Kuo A."/>
            <person name="Paredez A."/>
            <person name="Chapman J."/>
            <person name="Pham J."/>
            <person name="Shu S."/>
            <person name="Neupane R."/>
            <person name="Cipriano M."/>
            <person name="Mancuso J."/>
            <person name="Tu H."/>
            <person name="Salamov A."/>
            <person name="Lindquist E."/>
            <person name="Shapiro H."/>
            <person name="Lucas S."/>
            <person name="Grigoriev I.V."/>
            <person name="Cande W.Z."/>
            <person name="Fulton C."/>
            <person name="Rokhsar D.S."/>
            <person name="Dawson S.C."/>
        </authorList>
    </citation>
    <scope>NUCLEOTIDE SEQUENCE [LARGE SCALE GENOMIC DNA]</scope>
    <source>
        <strain evidence="2 3">NEG-M</strain>
    </source>
</reference>
<evidence type="ECO:0000259" key="1">
    <source>
        <dbReference type="Pfam" id="PF13475"/>
    </source>
</evidence>
<dbReference type="InParanoid" id="D2W411"/>
<feature type="domain" description="DUF4116" evidence="1">
    <location>
        <begin position="392"/>
        <end position="439"/>
    </location>
</feature>
<accession>D2W411</accession>
<protein>
    <submittedName>
        <fullName evidence="2">Predicted protein</fullName>
    </submittedName>
</protein>
<feature type="domain" description="DUF4116" evidence="1">
    <location>
        <begin position="343"/>
        <end position="387"/>
    </location>
</feature>
<sequence length="784" mass="91346">MSPDTLELIFSYLEAKYRMVMELVCLDLRLACLSVESREFFAIFNQLNDETLVCKPLREGAVDDEEIEVFERRMPGFKVDFYTRELLKTTNGRIDWNDSLFHPVNMIAPIQEWTKDFGYLYYKDKAPILELLQLSDFNFVHDCLVCIGSTSQKICWGMSEDLIYNPFHTRTRKLYADKNFNLYDLEYRAYDDYAFKKLGKLKKWLKSFLPQKQLNVKIVPKREPIRFATEEKKNDPEFVTKYLKTNGSQLKYVSKELRNNKEIVMVAVSNYVDAIQFASDEIKDDDIFMKDILQIHPLTIRFCSERVKGTHVTKEALKAKPFRMKELPSLSIEEFIPRSVIDDKEYALSMIDNTCSTYHSLSDNLKNDRDICLRAVKNRLSISQIPPIYADDKEIALTAVRLSSYEYLSISERLKRDRDVALIALKNSTQSIVHKVPEEIRGNSGLIMESITKTNARVLFEIASEELKTNDRELILKFLVNHSYIYHSLNEALKQDVEIFSSYLLSMIEGGERNYYRSLELLPNQVLYLFCNDYTKAVLLFRAHPIAFELINRNLRANKNFILEILEYRPIDISKIDHSLLCDEDVLMKLADRGLGEELMNVLPNLQNGFKMSAKMIEHLVATNPITIDSLKQTPELVKIAITHGAKCRRPVISLIKEEMLTLELVEFALKSSLCRWPDVPLSFHTKDNILQILKSYPKLYGLGMFGLGWRQRQDLDFINLSIREPTNFKEIPPSFLTSELVIEAIQHNNAANVEQYIYPHLPVVFYENEQVYNLLREKISYFK</sequence>
<dbReference type="RefSeq" id="XP_002668908.1">
    <property type="nucleotide sequence ID" value="XM_002668862.1"/>
</dbReference>
<dbReference type="GeneID" id="8860499"/>
<name>D2W411_NAEGR</name>
<gene>
    <name evidence="2" type="ORF">NAEGRDRAFT_76141</name>
</gene>
<evidence type="ECO:0000313" key="2">
    <source>
        <dbReference type="EMBL" id="EFC36164.1"/>
    </source>
</evidence>
<keyword evidence="3" id="KW-1185">Reference proteome</keyword>
<organism evidence="3">
    <name type="scientific">Naegleria gruberi</name>
    <name type="common">Amoeba</name>
    <dbReference type="NCBI Taxonomy" id="5762"/>
    <lineage>
        <taxon>Eukaryota</taxon>
        <taxon>Discoba</taxon>
        <taxon>Heterolobosea</taxon>
        <taxon>Tetramitia</taxon>
        <taxon>Eutetramitia</taxon>
        <taxon>Vahlkampfiidae</taxon>
        <taxon>Naegleria</taxon>
    </lineage>
</organism>
<dbReference type="Pfam" id="PF13475">
    <property type="entry name" value="DUF4116"/>
    <property type="match status" value="3"/>
</dbReference>
<dbReference type="VEuPathDB" id="AmoebaDB:NAEGRDRAFT_76141"/>
<dbReference type="KEGG" id="ngr:NAEGRDRAFT_76141"/>
<proteinExistence type="predicted"/>
<feature type="domain" description="DUF4116" evidence="1">
    <location>
        <begin position="235"/>
        <end position="283"/>
    </location>
</feature>
<dbReference type="AlphaFoldDB" id="D2W411"/>
<dbReference type="Proteomes" id="UP000006671">
    <property type="component" value="Unassembled WGS sequence"/>
</dbReference>